<dbReference type="Pfam" id="PF12724">
    <property type="entry name" value="Flavodoxin_5"/>
    <property type="match status" value="1"/>
</dbReference>
<dbReference type="RefSeq" id="WP_055155660.1">
    <property type="nucleotide sequence ID" value="NZ_CYXR01000002.1"/>
</dbReference>
<sequence length="143" mass="15797">MRKAIVYASVHHGNTEKLVKGIAEECQVDLIDAVKQPDVDLSSYDMIGFASGIYFSKFHQSILGFAEKNLPDNKKVFLICTYGGSANYKSIEQILDEKRSKVIGKFGCKGYDTFGPFKLVGGIAKGHPDEEDIKNTVEFVKGL</sequence>
<organism evidence="2 3">
    <name type="scientific">Coprococcus comes</name>
    <dbReference type="NCBI Taxonomy" id="410072"/>
    <lineage>
        <taxon>Bacteria</taxon>
        <taxon>Bacillati</taxon>
        <taxon>Bacillota</taxon>
        <taxon>Clostridia</taxon>
        <taxon>Lachnospirales</taxon>
        <taxon>Lachnospiraceae</taxon>
        <taxon>Coprococcus</taxon>
    </lineage>
</organism>
<dbReference type="InterPro" id="IPR029039">
    <property type="entry name" value="Flavoprotein-like_sf"/>
</dbReference>
<feature type="domain" description="Flavodoxin" evidence="1">
    <location>
        <begin position="5"/>
        <end position="98"/>
    </location>
</feature>
<evidence type="ECO:0000313" key="3">
    <source>
        <dbReference type="Proteomes" id="UP000095727"/>
    </source>
</evidence>
<dbReference type="Gene3D" id="3.40.50.360">
    <property type="match status" value="1"/>
</dbReference>
<dbReference type="GO" id="GO:0070819">
    <property type="term" value="F:menaquinone-dependent protoporphyrinogen oxidase activity"/>
    <property type="evidence" value="ECO:0007669"/>
    <property type="project" value="TreeGrafter"/>
</dbReference>
<dbReference type="EMBL" id="CYXR01000002">
    <property type="protein sequence ID" value="CUM74424.1"/>
    <property type="molecule type" value="Genomic_DNA"/>
</dbReference>
<dbReference type="GO" id="GO:0006783">
    <property type="term" value="P:heme biosynthetic process"/>
    <property type="evidence" value="ECO:0007669"/>
    <property type="project" value="TreeGrafter"/>
</dbReference>
<protein>
    <submittedName>
        <fullName evidence="2">Flavodoxin</fullName>
    </submittedName>
</protein>
<dbReference type="PANTHER" id="PTHR38030:SF2">
    <property type="entry name" value="PROTOPORPHYRINOGEN IX DEHYDROGENASE [QUINONE]"/>
    <property type="match status" value="1"/>
</dbReference>
<evidence type="ECO:0000313" key="2">
    <source>
        <dbReference type="EMBL" id="CUM74424.1"/>
    </source>
</evidence>
<dbReference type="PANTHER" id="PTHR38030">
    <property type="entry name" value="PROTOPORPHYRINOGEN IX DEHYDROGENASE [MENAQUINONE]"/>
    <property type="match status" value="1"/>
</dbReference>
<gene>
    <name evidence="2" type="ORF">ERS852574_00430</name>
</gene>
<accession>A0A173R8X8</accession>
<dbReference type="InterPro" id="IPR026816">
    <property type="entry name" value="Flavodoxin_dom"/>
</dbReference>
<name>A0A173R8X8_9FIRM</name>
<dbReference type="SUPFAM" id="SSF52218">
    <property type="entry name" value="Flavoproteins"/>
    <property type="match status" value="1"/>
</dbReference>
<dbReference type="Proteomes" id="UP000095727">
    <property type="component" value="Unassembled WGS sequence"/>
</dbReference>
<dbReference type="GO" id="GO:0010181">
    <property type="term" value="F:FMN binding"/>
    <property type="evidence" value="ECO:0007669"/>
    <property type="project" value="TreeGrafter"/>
</dbReference>
<evidence type="ECO:0000259" key="1">
    <source>
        <dbReference type="Pfam" id="PF12724"/>
    </source>
</evidence>
<dbReference type="InterPro" id="IPR052200">
    <property type="entry name" value="Protoporphyrinogen_IX_DH"/>
</dbReference>
<proteinExistence type="predicted"/>
<reference evidence="2 3" key="1">
    <citation type="submission" date="2015-09" db="EMBL/GenBank/DDBJ databases">
        <authorList>
            <consortium name="Pathogen Informatics"/>
        </authorList>
    </citation>
    <scope>NUCLEOTIDE SEQUENCE [LARGE SCALE GENOMIC DNA]</scope>
    <source>
        <strain evidence="2 3">2789STDY5834962</strain>
    </source>
</reference>
<dbReference type="AlphaFoldDB" id="A0A173R8X8"/>